<reference evidence="1 2" key="1">
    <citation type="submission" date="2023-08" db="EMBL/GenBank/DDBJ databases">
        <title>Black Yeasts Isolated from many extreme environments.</title>
        <authorList>
            <person name="Coleine C."/>
            <person name="Stajich J.E."/>
            <person name="Selbmann L."/>
        </authorList>
    </citation>
    <scope>NUCLEOTIDE SEQUENCE [LARGE SCALE GENOMIC DNA]</scope>
    <source>
        <strain evidence="1 2">CCFEE 5792</strain>
    </source>
</reference>
<dbReference type="RefSeq" id="XP_064704537.1">
    <property type="nucleotide sequence ID" value="XM_064847998.1"/>
</dbReference>
<protein>
    <submittedName>
        <fullName evidence="1">Uncharacterized protein</fullName>
    </submittedName>
</protein>
<dbReference type="Proteomes" id="UP001358417">
    <property type="component" value="Unassembled WGS sequence"/>
</dbReference>
<comment type="caution">
    <text evidence="1">The sequence shown here is derived from an EMBL/GenBank/DDBJ whole genome shotgun (WGS) entry which is preliminary data.</text>
</comment>
<evidence type="ECO:0000313" key="1">
    <source>
        <dbReference type="EMBL" id="KAK5049492.1"/>
    </source>
</evidence>
<dbReference type="EMBL" id="JAVRRD010000019">
    <property type="protein sequence ID" value="KAK5049492.1"/>
    <property type="molecule type" value="Genomic_DNA"/>
</dbReference>
<sequence length="130" mass="13948">MAPICAILCGREPKLVDFMKTALAPKIEIVLVCSSTEAALSEIPERLKSDNDQQVSLILVGGLYPPEDVEKIKAAADAVRPVAFFVADRSKIPAGATGPPPPEIIKQRILGAVEAMQTSEGVWEPTVHKF</sequence>
<dbReference type="AlphaFoldDB" id="A0AAV9N956"/>
<proteinExistence type="predicted"/>
<gene>
    <name evidence="1" type="ORF">LTR84_004421</name>
</gene>
<dbReference type="GeneID" id="89972599"/>
<name>A0AAV9N956_9EURO</name>
<organism evidence="1 2">
    <name type="scientific">Exophiala bonariae</name>
    <dbReference type="NCBI Taxonomy" id="1690606"/>
    <lineage>
        <taxon>Eukaryota</taxon>
        <taxon>Fungi</taxon>
        <taxon>Dikarya</taxon>
        <taxon>Ascomycota</taxon>
        <taxon>Pezizomycotina</taxon>
        <taxon>Eurotiomycetes</taxon>
        <taxon>Chaetothyriomycetidae</taxon>
        <taxon>Chaetothyriales</taxon>
        <taxon>Herpotrichiellaceae</taxon>
        <taxon>Exophiala</taxon>
    </lineage>
</organism>
<accession>A0AAV9N956</accession>
<keyword evidence="2" id="KW-1185">Reference proteome</keyword>
<evidence type="ECO:0000313" key="2">
    <source>
        <dbReference type="Proteomes" id="UP001358417"/>
    </source>
</evidence>